<evidence type="ECO:0000313" key="2">
    <source>
        <dbReference type="Proteomes" id="UP000020938"/>
    </source>
</evidence>
<dbReference type="AlphaFoldDB" id="A0A016AVN7"/>
<proteinExistence type="predicted"/>
<sequence>MSASAGFLTIPFLESNLPALPSGIDSGMCRNAFLSSFEQNAEYMGITVAGTVPDSHRIPFYASNGMLRLHHLSGGKDIHLLVYIEIN</sequence>
<dbReference type="EMBL" id="JGDS01000052">
    <property type="protein sequence ID" value="EXZ73113.1"/>
    <property type="molecule type" value="Genomic_DNA"/>
</dbReference>
<dbReference type="PATRIC" id="fig|1339314.3.peg.2750"/>
<evidence type="ECO:0000313" key="1">
    <source>
        <dbReference type="EMBL" id="EXZ73113.1"/>
    </source>
</evidence>
<reference evidence="1 2" key="1">
    <citation type="submission" date="2014-02" db="EMBL/GenBank/DDBJ databases">
        <authorList>
            <person name="Sears C."/>
            <person name="Carroll K."/>
            <person name="Sack B.R."/>
            <person name="Qadri F."/>
            <person name="Myers L.L."/>
            <person name="Chung G.-T."/>
            <person name="Escheverria P."/>
            <person name="Fraser C.M."/>
            <person name="Sadzewicz L."/>
            <person name="Shefchek K.A."/>
            <person name="Tallon L."/>
            <person name="Das S.P."/>
            <person name="Daugherty S."/>
            <person name="Mongodin E.F."/>
        </authorList>
    </citation>
    <scope>NUCLEOTIDE SEQUENCE [LARGE SCALE GENOMIC DNA]</scope>
    <source>
        <strain evidence="1 2">3976T8</strain>
    </source>
</reference>
<comment type="caution">
    <text evidence="1">The sequence shown here is derived from an EMBL/GenBank/DDBJ whole genome shotgun (WGS) entry which is preliminary data.</text>
</comment>
<dbReference type="Proteomes" id="UP000020938">
    <property type="component" value="Unassembled WGS sequence"/>
</dbReference>
<gene>
    <name evidence="1" type="ORF">M123_2561</name>
</gene>
<protein>
    <submittedName>
        <fullName evidence="1">Uncharacterized protein</fullName>
    </submittedName>
</protein>
<name>A0A016AVN7_BACFG</name>
<accession>A0A016AVN7</accession>
<organism evidence="1 2">
    <name type="scientific">Bacteroides fragilis str. 3976T8</name>
    <dbReference type="NCBI Taxonomy" id="1339314"/>
    <lineage>
        <taxon>Bacteria</taxon>
        <taxon>Pseudomonadati</taxon>
        <taxon>Bacteroidota</taxon>
        <taxon>Bacteroidia</taxon>
        <taxon>Bacteroidales</taxon>
        <taxon>Bacteroidaceae</taxon>
        <taxon>Bacteroides</taxon>
    </lineage>
</organism>